<protein>
    <submittedName>
        <fullName evidence="2">Pentapeptide repeat-containing protein</fullName>
    </submittedName>
</protein>
<dbReference type="PANTHER" id="PTHR14136">
    <property type="entry name" value="BTB_POZ DOMAIN-CONTAINING PROTEIN KCTD9"/>
    <property type="match status" value="1"/>
</dbReference>
<dbReference type="InterPro" id="IPR001646">
    <property type="entry name" value="5peptide_repeat"/>
</dbReference>
<evidence type="ECO:0000313" key="3">
    <source>
        <dbReference type="Proteomes" id="UP000468735"/>
    </source>
</evidence>
<dbReference type="Gene3D" id="2.160.20.80">
    <property type="entry name" value="E3 ubiquitin-protein ligase SopA"/>
    <property type="match status" value="1"/>
</dbReference>
<sequence length="280" mass="30005">MPDHGLMGTLARAVEQLGSAEMDVRLDGIDLLARLADNSPAPLEEAAEALTAFVRRRAPASRLDDRLISTAPRPRPKAGPQADVQAALTALGRMPRHCEHRGLNLSGLDLGRARLGGLNLSGAYLYLTELCDADLRHTNLRNAYLAYADLSGARLQGAILSRTILNRANLSGADLREADLHSTNLSSMILREVNLGGADLVGTDLRNARLDDVDLLDADLTGARLQGTVMTGVRGLTLDDLQLVAWTDEHTQVQERPAEPGFDPGGRDQAGRSTRPPSSS</sequence>
<dbReference type="Proteomes" id="UP000468735">
    <property type="component" value="Unassembled WGS sequence"/>
</dbReference>
<dbReference type="InterPro" id="IPR051082">
    <property type="entry name" value="Pentapeptide-BTB/POZ_domain"/>
</dbReference>
<evidence type="ECO:0000256" key="1">
    <source>
        <dbReference type="SAM" id="MobiDB-lite"/>
    </source>
</evidence>
<dbReference type="EMBL" id="WBMT01000018">
    <property type="protein sequence ID" value="KAB2343741.1"/>
    <property type="molecule type" value="Genomic_DNA"/>
</dbReference>
<comment type="caution">
    <text evidence="2">The sequence shown here is derived from an EMBL/GenBank/DDBJ whole genome shotgun (WGS) entry which is preliminary data.</text>
</comment>
<keyword evidence="3" id="KW-1185">Reference proteome</keyword>
<organism evidence="2 3">
    <name type="scientific">Actinomadura rudentiformis</name>
    <dbReference type="NCBI Taxonomy" id="359158"/>
    <lineage>
        <taxon>Bacteria</taxon>
        <taxon>Bacillati</taxon>
        <taxon>Actinomycetota</taxon>
        <taxon>Actinomycetes</taxon>
        <taxon>Streptosporangiales</taxon>
        <taxon>Thermomonosporaceae</taxon>
        <taxon>Actinomadura</taxon>
    </lineage>
</organism>
<accession>A0A6H9YEH3</accession>
<proteinExistence type="predicted"/>
<name>A0A6H9YEH3_9ACTN</name>
<dbReference type="OrthoDB" id="4563217at2"/>
<dbReference type="SUPFAM" id="SSF141571">
    <property type="entry name" value="Pentapeptide repeat-like"/>
    <property type="match status" value="1"/>
</dbReference>
<gene>
    <name evidence="2" type="ORF">F8566_34050</name>
</gene>
<feature type="region of interest" description="Disordered" evidence="1">
    <location>
        <begin position="251"/>
        <end position="280"/>
    </location>
</feature>
<reference evidence="2 3" key="1">
    <citation type="submission" date="2019-09" db="EMBL/GenBank/DDBJ databases">
        <title>Actinomadura physcomitrii sp. nov., a novel actinomycete isolated from moss [Physcomitrium sphaericum (Ludw) Fuernr].</title>
        <authorList>
            <person name="Zhuang X."/>
            <person name="Liu C."/>
        </authorList>
    </citation>
    <scope>NUCLEOTIDE SEQUENCE [LARGE SCALE GENOMIC DNA]</scope>
    <source>
        <strain evidence="2 3">HMC1</strain>
    </source>
</reference>
<dbReference type="PANTHER" id="PTHR14136:SF17">
    <property type="entry name" value="BTB_POZ DOMAIN-CONTAINING PROTEIN KCTD9"/>
    <property type="match status" value="1"/>
</dbReference>
<dbReference type="Pfam" id="PF00805">
    <property type="entry name" value="Pentapeptide"/>
    <property type="match status" value="2"/>
</dbReference>
<dbReference type="AlphaFoldDB" id="A0A6H9YEH3"/>
<feature type="compositionally biased region" description="Polar residues" evidence="1">
    <location>
        <begin position="271"/>
        <end position="280"/>
    </location>
</feature>
<evidence type="ECO:0000313" key="2">
    <source>
        <dbReference type="EMBL" id="KAB2343741.1"/>
    </source>
</evidence>